<evidence type="ECO:0000256" key="2">
    <source>
        <dbReference type="SAM" id="Phobius"/>
    </source>
</evidence>
<feature type="compositionally biased region" description="Polar residues" evidence="1">
    <location>
        <begin position="264"/>
        <end position="284"/>
    </location>
</feature>
<keyword evidence="2" id="KW-0472">Membrane</keyword>
<dbReference type="RefSeq" id="WP_180722321.1">
    <property type="nucleotide sequence ID" value="NZ_AP023174.1"/>
</dbReference>
<feature type="compositionally biased region" description="Low complexity" evidence="1">
    <location>
        <begin position="168"/>
        <end position="183"/>
    </location>
</feature>
<keyword evidence="4" id="KW-1185">Reference proteome</keyword>
<feature type="compositionally biased region" description="Polar residues" evidence="1">
    <location>
        <begin position="241"/>
        <end position="256"/>
    </location>
</feature>
<feature type="region of interest" description="Disordered" evidence="1">
    <location>
        <begin position="1"/>
        <end position="30"/>
    </location>
</feature>
<dbReference type="Proteomes" id="UP000510888">
    <property type="component" value="Chromosome 1"/>
</dbReference>
<reference evidence="3 4" key="1">
    <citation type="journal article" date="2020" name="Genes (Basel)">
        <title>Genomic Comparison of Insect Gut Symbionts from Divergent Burkholderia Subclades.</title>
        <authorList>
            <person name="Takeshita K."/>
            <person name="Kikuchi Y."/>
        </authorList>
    </citation>
    <scope>NUCLEOTIDE SEQUENCE [LARGE SCALE GENOMIC DNA]</scope>
    <source>
        <strain evidence="3 4">PGU16</strain>
    </source>
</reference>
<keyword evidence="2" id="KW-0812">Transmembrane</keyword>
<feature type="transmembrane region" description="Helical" evidence="2">
    <location>
        <begin position="89"/>
        <end position="110"/>
    </location>
</feature>
<dbReference type="AlphaFoldDB" id="A0A7I8BI81"/>
<organism evidence="3 4">
    <name type="scientific">Paraburkholderia largidicola</name>
    <dbReference type="NCBI Taxonomy" id="3014751"/>
    <lineage>
        <taxon>Bacteria</taxon>
        <taxon>Pseudomonadati</taxon>
        <taxon>Pseudomonadota</taxon>
        <taxon>Betaproteobacteria</taxon>
        <taxon>Burkholderiales</taxon>
        <taxon>Burkholderiaceae</taxon>
        <taxon>Paraburkholderia</taxon>
    </lineage>
</organism>
<protein>
    <submittedName>
        <fullName evidence="3">Uncharacterized protein</fullName>
    </submittedName>
</protein>
<feature type="compositionally biased region" description="Low complexity" evidence="1">
    <location>
        <begin position="205"/>
        <end position="227"/>
    </location>
</feature>
<dbReference type="KEGG" id="plad:PPGU16_14240"/>
<evidence type="ECO:0000256" key="1">
    <source>
        <dbReference type="SAM" id="MobiDB-lite"/>
    </source>
</evidence>
<sequence>MDTIRKRPVPPHEQCDTTQETNLVAPRDHPAPPLDVLFPLDASAPHMSANPADDAADALPTYPPLFRRIRPRPRRIAAPTSVGTPDWKLSTGAAVVLLGFAIAFGTYITLTQRDAMQSRLRRIVTQNELRAMPRHDRPTIADRTQELARSLRDQIEALRSRDATDTAVMAGAAAHQSANAHSSTVASSTPSLPVATAPVSPPASPAKAPGKAPAKQTKQTNQLAAKPLAPPLPQPAPRTRQLANTTPTRAHSTTAAQPEHRTSTKQANTACGSRSPCVQANAQSPRKPVKVASKTPPAKATTTTVAARRTPVKNTTKPVQHTAPPPTVQAWSPPESPAALPASDDSQVYRQH</sequence>
<evidence type="ECO:0000313" key="4">
    <source>
        <dbReference type="Proteomes" id="UP000510888"/>
    </source>
</evidence>
<accession>A0A7I8BI81</accession>
<evidence type="ECO:0000313" key="3">
    <source>
        <dbReference type="EMBL" id="BCF88357.1"/>
    </source>
</evidence>
<proteinExistence type="predicted"/>
<name>A0A7I8BI81_9BURK</name>
<dbReference type="EMBL" id="AP023174">
    <property type="protein sequence ID" value="BCF88357.1"/>
    <property type="molecule type" value="Genomic_DNA"/>
</dbReference>
<feature type="compositionally biased region" description="Low complexity" evidence="1">
    <location>
        <begin position="290"/>
        <end position="313"/>
    </location>
</feature>
<feature type="region of interest" description="Disordered" evidence="1">
    <location>
        <begin position="168"/>
        <end position="352"/>
    </location>
</feature>
<feature type="compositionally biased region" description="Low complexity" evidence="1">
    <location>
        <begin position="330"/>
        <end position="346"/>
    </location>
</feature>
<keyword evidence="2" id="KW-1133">Transmembrane helix</keyword>
<gene>
    <name evidence="3" type="ORF">PPGU16_14240</name>
</gene>